<keyword evidence="1" id="KW-1133">Transmembrane helix</keyword>
<accession>A0A518EPG3</accession>
<dbReference type="InterPro" id="IPR009200">
    <property type="entry name" value="DUF1269_membrane"/>
</dbReference>
<keyword evidence="1" id="KW-0812">Transmembrane</keyword>
<evidence type="ECO:0000313" key="3">
    <source>
        <dbReference type="Proteomes" id="UP000320390"/>
    </source>
</evidence>
<reference evidence="2 3" key="1">
    <citation type="submission" date="2019-02" db="EMBL/GenBank/DDBJ databases">
        <title>Deep-cultivation of Planctomycetes and their phenomic and genomic characterization uncovers novel biology.</title>
        <authorList>
            <person name="Wiegand S."/>
            <person name="Jogler M."/>
            <person name="Boedeker C."/>
            <person name="Pinto D."/>
            <person name="Vollmers J."/>
            <person name="Rivas-Marin E."/>
            <person name="Kohn T."/>
            <person name="Peeters S.H."/>
            <person name="Heuer A."/>
            <person name="Rast P."/>
            <person name="Oberbeckmann S."/>
            <person name="Bunk B."/>
            <person name="Jeske O."/>
            <person name="Meyerdierks A."/>
            <person name="Storesund J.E."/>
            <person name="Kallscheuer N."/>
            <person name="Luecker S."/>
            <person name="Lage O.M."/>
            <person name="Pohl T."/>
            <person name="Merkel B.J."/>
            <person name="Hornburger P."/>
            <person name="Mueller R.-W."/>
            <person name="Bruemmer F."/>
            <person name="Labrenz M."/>
            <person name="Spormann A.M."/>
            <person name="Op den Camp H."/>
            <person name="Overmann J."/>
            <person name="Amann R."/>
            <person name="Jetten M.S.M."/>
            <person name="Mascher T."/>
            <person name="Medema M.H."/>
            <person name="Devos D.P."/>
            <person name="Kaster A.-K."/>
            <person name="Ovreas L."/>
            <person name="Rohde M."/>
            <person name="Galperin M.Y."/>
            <person name="Jogler C."/>
        </authorList>
    </citation>
    <scope>NUCLEOTIDE SEQUENCE [LARGE SCALE GENOMIC DNA]</scope>
    <source>
        <strain evidence="2 3">Poly30</strain>
    </source>
</reference>
<dbReference type="AlphaFoldDB" id="A0A518EPG3"/>
<evidence type="ECO:0000313" key="2">
    <source>
        <dbReference type="EMBL" id="QDV05972.1"/>
    </source>
</evidence>
<dbReference type="EMBL" id="CP036434">
    <property type="protein sequence ID" value="QDV05972.1"/>
    <property type="molecule type" value="Genomic_DNA"/>
</dbReference>
<gene>
    <name evidence="2" type="ORF">Poly30_14750</name>
</gene>
<proteinExistence type="predicted"/>
<feature type="transmembrane region" description="Helical" evidence="1">
    <location>
        <begin position="78"/>
        <end position="97"/>
    </location>
</feature>
<sequence>MSDLIAVSFPDRHQAEQVRLDLVKLQREHLVDIEDAVVAYRDDSGKVKLRQLYNLPVVGAVSGGFWGTLIGLLFLNPLFGLVAGSAWGAVVGALNDVGINDKFMKELAGTMTPTSSALFVLVRHATADKVLEELDLHGGKILRTSLSHSDEQKLRAALDESRALENTQAHGASATK</sequence>
<evidence type="ECO:0000256" key="1">
    <source>
        <dbReference type="SAM" id="Phobius"/>
    </source>
</evidence>
<feature type="transmembrane region" description="Helical" evidence="1">
    <location>
        <begin position="52"/>
        <end position="72"/>
    </location>
</feature>
<keyword evidence="1" id="KW-0472">Membrane</keyword>
<organism evidence="2 3">
    <name type="scientific">Saltatorellus ferox</name>
    <dbReference type="NCBI Taxonomy" id="2528018"/>
    <lineage>
        <taxon>Bacteria</taxon>
        <taxon>Pseudomonadati</taxon>
        <taxon>Planctomycetota</taxon>
        <taxon>Planctomycetia</taxon>
        <taxon>Planctomycetia incertae sedis</taxon>
        <taxon>Saltatorellus</taxon>
    </lineage>
</organism>
<protein>
    <recommendedName>
        <fullName evidence="4">DUF1269 domain-containing protein</fullName>
    </recommendedName>
</protein>
<dbReference type="Proteomes" id="UP000320390">
    <property type="component" value="Chromosome"/>
</dbReference>
<dbReference type="OrthoDB" id="275223at2"/>
<name>A0A518EPG3_9BACT</name>
<dbReference type="RefSeq" id="WP_145195736.1">
    <property type="nucleotide sequence ID" value="NZ_CP036434.1"/>
</dbReference>
<evidence type="ECO:0008006" key="4">
    <source>
        <dbReference type="Google" id="ProtNLM"/>
    </source>
</evidence>
<dbReference type="Pfam" id="PF06897">
    <property type="entry name" value="DUF1269"/>
    <property type="match status" value="1"/>
</dbReference>
<keyword evidence="3" id="KW-1185">Reference proteome</keyword>